<accession>F0GW11</accession>
<dbReference type="Proteomes" id="UP000005286">
    <property type="component" value="Unassembled WGS sequence"/>
</dbReference>
<evidence type="ECO:0000313" key="1">
    <source>
        <dbReference type="EMBL" id="EGC81934.1"/>
    </source>
</evidence>
<dbReference type="RefSeq" id="WP_004834980.1">
    <property type="nucleotide sequence ID" value="NZ_AEXM01000026.1"/>
</dbReference>
<evidence type="ECO:0008006" key="3">
    <source>
        <dbReference type="Google" id="ProtNLM"/>
    </source>
</evidence>
<keyword evidence="2" id="KW-1185">Reference proteome</keyword>
<comment type="caution">
    <text evidence="1">The sequence shown here is derived from an EMBL/GenBank/DDBJ whole genome shotgun (WGS) entry which is preliminary data.</text>
</comment>
<reference evidence="1 2" key="1">
    <citation type="submission" date="2011-01" db="EMBL/GenBank/DDBJ databases">
        <authorList>
            <person name="Durkin A.S."/>
            <person name="Madupu R."/>
            <person name="Torralba M."/>
            <person name="Gillis M."/>
            <person name="Methe B."/>
            <person name="Sutton G."/>
            <person name="Nelson K.E."/>
        </authorList>
    </citation>
    <scope>NUCLEOTIDE SEQUENCE [LARGE SCALE GENOMIC DNA]</scope>
    <source>
        <strain evidence="1 2">ACS-065-V-Col13</strain>
    </source>
</reference>
<dbReference type="STRING" id="879305.HMPREF9290_0378"/>
<sequence length="186" mass="21572">MIHITKKTNIQDESTYFETNKNKLPLIDLASEVFTEKTEPLLHTNARFWIIKKGAALVNIQGEDVEIKKGSMVGVLPWYYTQIKEVTEDLLMDVVVYDLDFVNILFKRTNDLFMKDYSLSKLVSDNIYVTLSSEEEKEVAFILDKLKNELAKYKQGDKFSNHMIFVKLMELVVIFEKNADSSSKKN</sequence>
<dbReference type="EMBL" id="AEXM01000026">
    <property type="protein sequence ID" value="EGC81934.1"/>
    <property type="molecule type" value="Genomic_DNA"/>
</dbReference>
<dbReference type="AlphaFoldDB" id="F0GW11"/>
<name>F0GW11_9FIRM</name>
<organism evidence="1 2">
    <name type="scientific">Anaerococcus prevotii ACS-065-V-Col13</name>
    <dbReference type="NCBI Taxonomy" id="879305"/>
    <lineage>
        <taxon>Bacteria</taxon>
        <taxon>Bacillati</taxon>
        <taxon>Bacillota</taxon>
        <taxon>Tissierellia</taxon>
        <taxon>Tissierellales</taxon>
        <taxon>Peptoniphilaceae</taxon>
        <taxon>Anaerococcus</taxon>
    </lineage>
</organism>
<protein>
    <recommendedName>
        <fullName evidence="3">AraC-type arabinose-binding/dimerisation domain-containing protein</fullName>
    </recommendedName>
</protein>
<proteinExistence type="predicted"/>
<gene>
    <name evidence="1" type="ORF">HMPREF9290_0378</name>
</gene>
<dbReference type="PATRIC" id="fig|879305.3.peg.991"/>
<evidence type="ECO:0000313" key="2">
    <source>
        <dbReference type="Proteomes" id="UP000005286"/>
    </source>
</evidence>
<dbReference type="eggNOG" id="COG2207">
    <property type="taxonomic scope" value="Bacteria"/>
</dbReference>